<dbReference type="GO" id="GO:0016020">
    <property type="term" value="C:membrane"/>
    <property type="evidence" value="ECO:0007669"/>
    <property type="project" value="UniProtKB-SubCell"/>
</dbReference>
<keyword evidence="5" id="KW-1133">Transmembrane helix</keyword>
<dbReference type="SUPFAM" id="SSF56487">
    <property type="entry name" value="SRCR-like"/>
    <property type="match status" value="3"/>
</dbReference>
<dbReference type="PROSITE" id="PS50287">
    <property type="entry name" value="SRCR_2"/>
    <property type="match status" value="3"/>
</dbReference>
<reference evidence="11 12" key="1">
    <citation type="submission" date="2019-01" db="EMBL/GenBank/DDBJ databases">
        <title>A draft genome assembly of the solar-powered sea slug Elysia chlorotica.</title>
        <authorList>
            <person name="Cai H."/>
            <person name="Li Q."/>
            <person name="Fang X."/>
            <person name="Li J."/>
            <person name="Curtis N.E."/>
            <person name="Altenburger A."/>
            <person name="Shibata T."/>
            <person name="Feng M."/>
            <person name="Maeda T."/>
            <person name="Schwartz J.A."/>
            <person name="Shigenobu S."/>
            <person name="Lundholm N."/>
            <person name="Nishiyama T."/>
            <person name="Yang H."/>
            <person name="Hasebe M."/>
            <person name="Li S."/>
            <person name="Pierce S.K."/>
            <person name="Wang J."/>
        </authorList>
    </citation>
    <scope>NUCLEOTIDE SEQUENCE [LARGE SCALE GENOMIC DNA]</scope>
    <source>
        <strain evidence="11">EC2010</strain>
        <tissue evidence="11">Whole organism of an adult</tissue>
    </source>
</reference>
<feature type="domain" description="SRCR" evidence="10">
    <location>
        <begin position="6"/>
        <end position="108"/>
    </location>
</feature>
<dbReference type="Pfam" id="PF00530">
    <property type="entry name" value="SRCR"/>
    <property type="match status" value="3"/>
</dbReference>
<dbReference type="STRING" id="188477.A0A3S0ZLY4"/>
<comment type="caution">
    <text evidence="9">Lacks conserved residue(s) required for the propagation of feature annotation.</text>
</comment>
<keyword evidence="12" id="KW-1185">Reference proteome</keyword>
<feature type="domain" description="SRCR" evidence="10">
    <location>
        <begin position="223"/>
        <end position="310"/>
    </location>
</feature>
<dbReference type="PRINTS" id="PR00258">
    <property type="entry name" value="SPERACTRCPTR"/>
</dbReference>
<organism evidence="11 12">
    <name type="scientific">Elysia chlorotica</name>
    <name type="common">Eastern emerald elysia</name>
    <name type="synonym">Sea slug</name>
    <dbReference type="NCBI Taxonomy" id="188477"/>
    <lineage>
        <taxon>Eukaryota</taxon>
        <taxon>Metazoa</taxon>
        <taxon>Spiralia</taxon>
        <taxon>Lophotrochozoa</taxon>
        <taxon>Mollusca</taxon>
        <taxon>Gastropoda</taxon>
        <taxon>Heterobranchia</taxon>
        <taxon>Euthyneura</taxon>
        <taxon>Panpulmonata</taxon>
        <taxon>Sacoglossa</taxon>
        <taxon>Placobranchoidea</taxon>
        <taxon>Plakobranchidae</taxon>
        <taxon>Elysia</taxon>
    </lineage>
</organism>
<feature type="disulfide bond" evidence="9">
    <location>
        <begin position="78"/>
        <end position="88"/>
    </location>
</feature>
<gene>
    <name evidence="11" type="ORF">EGW08_021779</name>
</gene>
<sequence>MEGYHVRLLNATETEQYIYGALELSSDGAAWGHTCGQDVDRDSVHVICNMFGFSKGEGVARGMLGHSVNPRFSSRFLCDSSDRTLDDCIMTSLRGSCSADDYIGVICFNDTRAVFDMRLVDGVQSATQISGRLEVRLTPFTSWGTVCDDSFNDRSATAACRFLGYKFGEFADTGAFGSGEQTFLDEVYCTEGQEFLDCEHDSWGQHDCYPSEDVGIQCMNTSVRLLSALPNDQAVGSVELYISSEGGWFEVCDENWDDNDAQVVCRELGFVAGKALTGNSLGLVSYGSLSALGSVTQVKCAGNEPNLNNCSMQKTDLCEFQDSVIDWLPSSATTSLSRKST</sequence>
<keyword evidence="7 9" id="KW-1015">Disulfide bond</keyword>
<protein>
    <recommendedName>
        <fullName evidence="10">SRCR domain-containing protein</fullName>
    </recommendedName>
</protein>
<evidence type="ECO:0000256" key="9">
    <source>
        <dbReference type="PROSITE-ProRule" id="PRU00196"/>
    </source>
</evidence>
<evidence type="ECO:0000256" key="1">
    <source>
        <dbReference type="ARBA" id="ARBA00004167"/>
    </source>
</evidence>
<evidence type="ECO:0000256" key="4">
    <source>
        <dbReference type="ARBA" id="ARBA00022737"/>
    </source>
</evidence>
<evidence type="ECO:0000313" key="12">
    <source>
        <dbReference type="Proteomes" id="UP000271974"/>
    </source>
</evidence>
<evidence type="ECO:0000256" key="5">
    <source>
        <dbReference type="ARBA" id="ARBA00022989"/>
    </source>
</evidence>
<evidence type="ECO:0000313" key="11">
    <source>
        <dbReference type="EMBL" id="RUS70460.1"/>
    </source>
</evidence>
<accession>A0A3S0ZLY4</accession>
<evidence type="ECO:0000256" key="6">
    <source>
        <dbReference type="ARBA" id="ARBA00023136"/>
    </source>
</evidence>
<dbReference type="PANTHER" id="PTHR48071">
    <property type="entry name" value="SRCR DOMAIN-CONTAINING PROTEIN"/>
    <property type="match status" value="1"/>
</dbReference>
<evidence type="ECO:0000259" key="10">
    <source>
        <dbReference type="PROSITE" id="PS50287"/>
    </source>
</evidence>
<keyword evidence="8" id="KW-0325">Glycoprotein</keyword>
<keyword evidence="2" id="KW-0812">Transmembrane</keyword>
<comment type="subcellular location">
    <subcellularLocation>
        <location evidence="1">Membrane</location>
        <topology evidence="1">Single-pass membrane protein</topology>
    </subcellularLocation>
</comment>
<dbReference type="InterPro" id="IPR036772">
    <property type="entry name" value="SRCR-like_dom_sf"/>
</dbReference>
<evidence type="ECO:0000256" key="7">
    <source>
        <dbReference type="ARBA" id="ARBA00023157"/>
    </source>
</evidence>
<dbReference type="PANTHER" id="PTHR48071:SF18">
    <property type="entry name" value="DELETED IN MALIGNANT BRAIN TUMORS 1 PROTEIN-RELATED"/>
    <property type="match status" value="1"/>
</dbReference>
<dbReference type="FunFam" id="3.10.250.10:FF:000016">
    <property type="entry name" value="Scavenger receptor cysteine-rich protein type 12"/>
    <property type="match status" value="1"/>
</dbReference>
<evidence type="ECO:0000256" key="8">
    <source>
        <dbReference type="ARBA" id="ARBA00023180"/>
    </source>
</evidence>
<keyword evidence="4" id="KW-0677">Repeat</keyword>
<keyword evidence="6" id="KW-0472">Membrane</keyword>
<proteinExistence type="predicted"/>
<dbReference type="OrthoDB" id="6286334at2759"/>
<dbReference type="EMBL" id="RQTK01001404">
    <property type="protein sequence ID" value="RUS70460.1"/>
    <property type="molecule type" value="Genomic_DNA"/>
</dbReference>
<feature type="domain" description="SRCR" evidence="10">
    <location>
        <begin position="117"/>
        <end position="219"/>
    </location>
</feature>
<dbReference type="SMART" id="SM00202">
    <property type="entry name" value="SR"/>
    <property type="match status" value="3"/>
</dbReference>
<evidence type="ECO:0000256" key="2">
    <source>
        <dbReference type="ARBA" id="ARBA00022692"/>
    </source>
</evidence>
<dbReference type="InterPro" id="IPR001190">
    <property type="entry name" value="SRCR"/>
</dbReference>
<dbReference type="AlphaFoldDB" id="A0A3S0ZLY4"/>
<feature type="disulfide bond" evidence="9">
    <location>
        <begin position="300"/>
        <end position="310"/>
    </location>
</feature>
<evidence type="ECO:0000256" key="3">
    <source>
        <dbReference type="ARBA" id="ARBA00022729"/>
    </source>
</evidence>
<dbReference type="Gene3D" id="3.10.250.10">
    <property type="entry name" value="SRCR-like domain"/>
    <property type="match status" value="3"/>
</dbReference>
<keyword evidence="3" id="KW-0732">Signal</keyword>
<dbReference type="Proteomes" id="UP000271974">
    <property type="component" value="Unassembled WGS sequence"/>
</dbReference>
<name>A0A3S0ZLY4_ELYCH</name>
<comment type="caution">
    <text evidence="11">The sequence shown here is derived from an EMBL/GenBank/DDBJ whole genome shotgun (WGS) entry which is preliminary data.</text>
</comment>